<dbReference type="InterPro" id="IPR006935">
    <property type="entry name" value="Helicase/UvrB_N"/>
</dbReference>
<keyword evidence="5" id="KW-0540">Nuclease</keyword>
<dbReference type="EC" id="3.1.21.5" evidence="5"/>
<dbReference type="InterPro" id="IPR027417">
    <property type="entry name" value="P-loop_NTPase"/>
</dbReference>
<keyword evidence="1" id="KW-0547">Nucleotide-binding</keyword>
<proteinExistence type="predicted"/>
<dbReference type="GO" id="GO:0006270">
    <property type="term" value="P:DNA replication initiation"/>
    <property type="evidence" value="ECO:0007669"/>
    <property type="project" value="TreeGrafter"/>
</dbReference>
<protein>
    <submittedName>
        <fullName evidence="5">Restriction endonuclease, type I, R subunit/Type III, Res subunit</fullName>
        <ecNumber evidence="5">3.1.21.5</ecNumber>
    </submittedName>
</protein>
<keyword evidence="5" id="KW-0255">Endonuclease</keyword>
<dbReference type="Gene3D" id="3.40.50.300">
    <property type="entry name" value="P-loop containing nucleotide triphosphate hydrolases"/>
    <property type="match status" value="1"/>
</dbReference>
<dbReference type="GO" id="GO:0003677">
    <property type="term" value="F:DNA binding"/>
    <property type="evidence" value="ECO:0007669"/>
    <property type="project" value="UniProtKB-KW"/>
</dbReference>
<evidence type="ECO:0000256" key="3">
    <source>
        <dbReference type="ARBA" id="ARBA00023125"/>
    </source>
</evidence>
<feature type="non-terminal residue" evidence="5">
    <location>
        <position position="1"/>
    </location>
</feature>
<dbReference type="GO" id="GO:0006310">
    <property type="term" value="P:DNA recombination"/>
    <property type="evidence" value="ECO:0007669"/>
    <property type="project" value="TreeGrafter"/>
</dbReference>
<keyword evidence="3" id="KW-0238">DNA-binding</keyword>
<dbReference type="EMBL" id="AJWZ01001873">
    <property type="protein sequence ID" value="EKC72518.1"/>
    <property type="molecule type" value="Genomic_DNA"/>
</dbReference>
<organism evidence="5">
    <name type="scientific">human gut metagenome</name>
    <dbReference type="NCBI Taxonomy" id="408170"/>
    <lineage>
        <taxon>unclassified sequences</taxon>
        <taxon>metagenomes</taxon>
        <taxon>organismal metagenomes</taxon>
    </lineage>
</organism>
<dbReference type="PANTHER" id="PTHR30580">
    <property type="entry name" value="PRIMOSOMAL PROTEIN N"/>
    <property type="match status" value="1"/>
</dbReference>
<accession>K1TRZ7</accession>
<evidence type="ECO:0000256" key="1">
    <source>
        <dbReference type="ARBA" id="ARBA00022741"/>
    </source>
</evidence>
<keyword evidence="2" id="KW-0067">ATP-binding</keyword>
<evidence type="ECO:0000256" key="2">
    <source>
        <dbReference type="ARBA" id="ARBA00022840"/>
    </source>
</evidence>
<dbReference type="SUPFAM" id="SSF52540">
    <property type="entry name" value="P-loop containing nucleoside triphosphate hydrolases"/>
    <property type="match status" value="1"/>
</dbReference>
<comment type="caution">
    <text evidence="5">The sequence shown here is derived from an EMBL/GenBank/DDBJ whole genome shotgun (WGS) entry which is preliminary data.</text>
</comment>
<keyword evidence="5" id="KW-0378">Hydrolase</keyword>
<feature type="domain" description="Helicase/UvrB N-terminal" evidence="4">
    <location>
        <begin position="1"/>
        <end position="45"/>
    </location>
</feature>
<dbReference type="GO" id="GO:0015668">
    <property type="term" value="F:type III site-specific deoxyribonuclease activity"/>
    <property type="evidence" value="ECO:0007669"/>
    <property type="project" value="UniProtKB-EC"/>
</dbReference>
<name>K1TRZ7_9ZZZZ</name>
<reference evidence="5" key="1">
    <citation type="journal article" date="2013" name="Environ. Microbiol.">
        <title>Microbiota from the distal guts of lean and obese adolescents exhibit partial functional redundancy besides clear differences in community structure.</title>
        <authorList>
            <person name="Ferrer M."/>
            <person name="Ruiz A."/>
            <person name="Lanza F."/>
            <person name="Haange S.B."/>
            <person name="Oberbach A."/>
            <person name="Till H."/>
            <person name="Bargiela R."/>
            <person name="Campoy C."/>
            <person name="Segura M.T."/>
            <person name="Richter M."/>
            <person name="von Bergen M."/>
            <person name="Seifert J."/>
            <person name="Suarez A."/>
        </authorList>
    </citation>
    <scope>NUCLEOTIDE SEQUENCE</scope>
</reference>
<dbReference type="GO" id="GO:0005524">
    <property type="term" value="F:ATP binding"/>
    <property type="evidence" value="ECO:0007669"/>
    <property type="project" value="UniProtKB-KW"/>
</dbReference>
<dbReference type="PANTHER" id="PTHR30580:SF0">
    <property type="entry name" value="PRIMOSOMAL PROTEIN N"/>
    <property type="match status" value="1"/>
</dbReference>
<gene>
    <name evidence="5" type="ORF">OBE_02847</name>
</gene>
<dbReference type="AlphaFoldDB" id="K1TRZ7"/>
<sequence>LIHGITGSGKTEVYMDLIDYTIKKGKSVIVLIPEIALTYQTVNEIYKKI</sequence>
<evidence type="ECO:0000259" key="4">
    <source>
        <dbReference type="Pfam" id="PF04851"/>
    </source>
</evidence>
<dbReference type="Pfam" id="PF04851">
    <property type="entry name" value="ResIII"/>
    <property type="match status" value="1"/>
</dbReference>
<dbReference type="GO" id="GO:0043138">
    <property type="term" value="F:3'-5' DNA helicase activity"/>
    <property type="evidence" value="ECO:0007669"/>
    <property type="project" value="TreeGrafter"/>
</dbReference>
<evidence type="ECO:0000313" key="5">
    <source>
        <dbReference type="EMBL" id="EKC72518.1"/>
    </source>
</evidence>
<dbReference type="GO" id="GO:0006302">
    <property type="term" value="P:double-strand break repair"/>
    <property type="evidence" value="ECO:0007669"/>
    <property type="project" value="TreeGrafter"/>
</dbReference>